<dbReference type="AlphaFoldDB" id="A0A2S6IC97"/>
<evidence type="ECO:0000313" key="3">
    <source>
        <dbReference type="Proteomes" id="UP000239485"/>
    </source>
</evidence>
<feature type="compositionally biased region" description="Polar residues" evidence="1">
    <location>
        <begin position="107"/>
        <end position="119"/>
    </location>
</feature>
<protein>
    <submittedName>
        <fullName evidence="2">Uncharacterized protein</fullName>
    </submittedName>
</protein>
<dbReference type="EMBL" id="PTJD01000021">
    <property type="protein sequence ID" value="PPK90875.1"/>
    <property type="molecule type" value="Genomic_DNA"/>
</dbReference>
<feature type="compositionally biased region" description="Low complexity" evidence="1">
    <location>
        <begin position="25"/>
        <end position="43"/>
    </location>
</feature>
<comment type="caution">
    <text evidence="2">The sequence shown here is derived from an EMBL/GenBank/DDBJ whole genome shotgun (WGS) entry which is preliminary data.</text>
</comment>
<reference evidence="2 3" key="1">
    <citation type="submission" date="2018-02" db="EMBL/GenBank/DDBJ databases">
        <title>Genomic Encyclopedia of Archaeal and Bacterial Type Strains, Phase II (KMG-II): from individual species to whole genera.</title>
        <authorList>
            <person name="Goeker M."/>
        </authorList>
    </citation>
    <scope>NUCLEOTIDE SEQUENCE [LARGE SCALE GENOMIC DNA]</scope>
    <source>
        <strain evidence="2 3">DSM 22857</strain>
    </source>
</reference>
<evidence type="ECO:0000313" key="2">
    <source>
        <dbReference type="EMBL" id="PPK90875.1"/>
    </source>
</evidence>
<accession>A0A2S6IC97</accession>
<feature type="region of interest" description="Disordered" evidence="1">
    <location>
        <begin position="14"/>
        <end position="63"/>
    </location>
</feature>
<evidence type="ECO:0000256" key="1">
    <source>
        <dbReference type="SAM" id="MobiDB-lite"/>
    </source>
</evidence>
<name>A0A2S6IC97_9ACTN</name>
<feature type="region of interest" description="Disordered" evidence="1">
    <location>
        <begin position="75"/>
        <end position="124"/>
    </location>
</feature>
<dbReference type="Proteomes" id="UP000239485">
    <property type="component" value="Unassembled WGS sequence"/>
</dbReference>
<proteinExistence type="predicted"/>
<gene>
    <name evidence="2" type="ORF">CLV92_1215</name>
</gene>
<organism evidence="2 3">
    <name type="scientific">Kineococcus xinjiangensis</name>
    <dbReference type="NCBI Taxonomy" id="512762"/>
    <lineage>
        <taxon>Bacteria</taxon>
        <taxon>Bacillati</taxon>
        <taxon>Actinomycetota</taxon>
        <taxon>Actinomycetes</taxon>
        <taxon>Kineosporiales</taxon>
        <taxon>Kineosporiaceae</taxon>
        <taxon>Kineococcus</taxon>
    </lineage>
</organism>
<keyword evidence="3" id="KW-1185">Reference proteome</keyword>
<sequence length="264" mass="27622">MLVVAVPVLATGCATGSAPEPPGAPAAAATPLFESLAPSTAAPAPDPSPTAPTSKPYPTESSAPAQEMTITYQDGTTVTWPGPTQGEGWTVGPDGLDAPSYDPEDPGQTTNGDPATEQGQRLGAWDDRVRARIAGLGYNEELWMRPRPDGQFSFADSVGLHGSFTWAQGPELTRLDLDPCSHWPASSALEQPLGGGTCRVLMIDGHPVVTSERPFDETSRSALTSVFTVRPDGVAVSLVQPSLEREPTLTREDLARAALTLPAP</sequence>